<evidence type="ECO:0000256" key="1">
    <source>
        <dbReference type="SAM" id="MobiDB-lite"/>
    </source>
</evidence>
<reference evidence="3 4" key="1">
    <citation type="submission" date="2013-11" db="EMBL/GenBank/DDBJ databases">
        <title>Complete genome sequence of Rhizobium gallicum bv. gallicum R602.</title>
        <authorList>
            <person name="Bustos P."/>
            <person name="Santamaria R.I."/>
            <person name="Lozano L."/>
            <person name="Acosta J.L."/>
            <person name="Ormeno-Orrillo E."/>
            <person name="Rogel M.A."/>
            <person name="Romero D."/>
            <person name="Cevallos M.A."/>
            <person name="Martinez-Romero E."/>
            <person name="Gonzalez V."/>
        </authorList>
    </citation>
    <scope>NUCLEOTIDE SEQUENCE [LARGE SCALE GENOMIC DNA]</scope>
    <source>
        <strain evidence="3 4">R602</strain>
    </source>
</reference>
<dbReference type="AlphaFoldDB" id="A0A0B4X4P6"/>
<keyword evidence="2" id="KW-0732">Signal</keyword>
<dbReference type="KEGG" id="rga:RGR602_CH02823"/>
<dbReference type="EMBL" id="CP006877">
    <property type="protein sequence ID" value="AJD42141.1"/>
    <property type="molecule type" value="Genomic_DNA"/>
</dbReference>
<feature type="region of interest" description="Disordered" evidence="1">
    <location>
        <begin position="261"/>
        <end position="287"/>
    </location>
</feature>
<dbReference type="Proteomes" id="UP000031368">
    <property type="component" value="Chromosome"/>
</dbReference>
<keyword evidence="4" id="KW-1185">Reference proteome</keyword>
<gene>
    <name evidence="3" type="ORF">RGR602_CH02823</name>
</gene>
<evidence type="ECO:0000313" key="3">
    <source>
        <dbReference type="EMBL" id="AJD42141.1"/>
    </source>
</evidence>
<evidence type="ECO:0000256" key="2">
    <source>
        <dbReference type="SAM" id="SignalP"/>
    </source>
</evidence>
<feature type="signal peptide" evidence="2">
    <location>
        <begin position="1"/>
        <end position="32"/>
    </location>
</feature>
<sequence length="287" mass="30387">MATTASTRILLRRTSLTLAVSATLGMGSTAYGQNSSADLAKKPSNPIASLISVPFQLNYDHGYGPLDGDKTSLNIQPVIPISLNADWNLISRTILPVTFQDDIAGPSGSQFGLGDVVQSFFLSPAKPTDGGLIWGAGPVFLIPTATDDLLGGEKLGAGATIVALKQGGPWTYGVLANHIWSFAGNEDRNDISNTFLQPFLSYTTPNAWTFALNTEPTYDWKANEWSVPINPTVSRLVKVNEQPISLTAGLRYWAAAPDNGSEGLGGGRADVPISEVGAKSPEETSYS</sequence>
<dbReference type="HOGENOM" id="CLU_072059_2_0_5"/>
<accession>A0A0B4X4P6</accession>
<evidence type="ECO:0008006" key="5">
    <source>
        <dbReference type="Google" id="ProtNLM"/>
    </source>
</evidence>
<protein>
    <recommendedName>
        <fullName evidence="5">Transporter</fullName>
    </recommendedName>
</protein>
<organism evidence="3 4">
    <name type="scientific">Rhizobium gallicum bv. gallicum R602sp</name>
    <dbReference type="NCBI Taxonomy" id="1041138"/>
    <lineage>
        <taxon>Bacteria</taxon>
        <taxon>Pseudomonadati</taxon>
        <taxon>Pseudomonadota</taxon>
        <taxon>Alphaproteobacteria</taxon>
        <taxon>Hyphomicrobiales</taxon>
        <taxon>Rhizobiaceae</taxon>
        <taxon>Rhizobium/Agrobacterium group</taxon>
        <taxon>Rhizobium</taxon>
    </lineage>
</organism>
<evidence type="ECO:0000313" key="4">
    <source>
        <dbReference type="Proteomes" id="UP000031368"/>
    </source>
</evidence>
<proteinExistence type="predicted"/>
<name>A0A0B4X4P6_9HYPH</name>
<feature type="chain" id="PRO_5002111577" description="Transporter" evidence="2">
    <location>
        <begin position="33"/>
        <end position="287"/>
    </location>
</feature>